<keyword evidence="5" id="KW-0479">Metal-binding</keyword>
<evidence type="ECO:0000313" key="8">
    <source>
        <dbReference type="Proteomes" id="UP000595895"/>
    </source>
</evidence>
<evidence type="ECO:0000256" key="3">
    <source>
        <dbReference type="ARBA" id="ARBA00022989"/>
    </source>
</evidence>
<dbReference type="EMBL" id="CP066802">
    <property type="protein sequence ID" value="QQM67099.1"/>
    <property type="molecule type" value="Genomic_DNA"/>
</dbReference>
<keyword evidence="3 6" id="KW-1133">Transmembrane helix</keyword>
<evidence type="ECO:0000256" key="4">
    <source>
        <dbReference type="ARBA" id="ARBA00023136"/>
    </source>
</evidence>
<comment type="subcellular location">
    <subcellularLocation>
        <location evidence="1">Membrane</location>
        <topology evidence="1">Multi-pass membrane protein</topology>
    </subcellularLocation>
</comment>
<evidence type="ECO:0000256" key="1">
    <source>
        <dbReference type="ARBA" id="ARBA00004141"/>
    </source>
</evidence>
<dbReference type="PANTHER" id="PTHR20855:SF3">
    <property type="entry name" value="LD03007P"/>
    <property type="match status" value="1"/>
</dbReference>
<dbReference type="RefSeq" id="WP_200275391.1">
    <property type="nucleotide sequence ID" value="NZ_CP066802.1"/>
</dbReference>
<dbReference type="GO" id="GO:0016020">
    <property type="term" value="C:membrane"/>
    <property type="evidence" value="ECO:0007669"/>
    <property type="project" value="UniProtKB-SubCell"/>
</dbReference>
<dbReference type="GO" id="GO:0046872">
    <property type="term" value="F:metal ion binding"/>
    <property type="evidence" value="ECO:0007669"/>
    <property type="project" value="UniProtKB-KW"/>
</dbReference>
<dbReference type="PANTHER" id="PTHR20855">
    <property type="entry name" value="ADIPOR/PROGESTIN RECEPTOR-RELATED"/>
    <property type="match status" value="1"/>
</dbReference>
<name>A0A7T7M9E2_9ACTO</name>
<evidence type="ECO:0000256" key="5">
    <source>
        <dbReference type="PIRSR" id="PIRSR604254-1"/>
    </source>
</evidence>
<evidence type="ECO:0000256" key="6">
    <source>
        <dbReference type="SAM" id="Phobius"/>
    </source>
</evidence>
<feature type="transmembrane region" description="Helical" evidence="6">
    <location>
        <begin position="59"/>
        <end position="81"/>
    </location>
</feature>
<organism evidence="7 8">
    <name type="scientific">Actinomyces weissii</name>
    <dbReference type="NCBI Taxonomy" id="675090"/>
    <lineage>
        <taxon>Bacteria</taxon>
        <taxon>Bacillati</taxon>
        <taxon>Actinomycetota</taxon>
        <taxon>Actinomycetes</taxon>
        <taxon>Actinomycetales</taxon>
        <taxon>Actinomycetaceae</taxon>
        <taxon>Actinomyces</taxon>
    </lineage>
</organism>
<keyword evidence="2 6" id="KW-0812">Transmembrane</keyword>
<dbReference type="InterPro" id="IPR004254">
    <property type="entry name" value="AdipoR/HlyIII-related"/>
</dbReference>
<dbReference type="KEGG" id="awe:JG540_08715"/>
<evidence type="ECO:0000313" key="7">
    <source>
        <dbReference type="EMBL" id="QQM67099.1"/>
    </source>
</evidence>
<feature type="transmembrane region" description="Helical" evidence="6">
    <location>
        <begin position="32"/>
        <end position="53"/>
    </location>
</feature>
<sequence length="238" mass="25871">MTINALFSGEPPSFLRTAPKPPGFTRPRLRGWVHTLAAPPAVAACTVLTVTAYQQRGPGLAWACAIYLTCSALLFINSGVYHLCKGRTPKAFTDVLQHIDHANIYLLIGGTYTPFAVALLSPLWATVLLVVMWTGVLAGITARFVWPRTPRWLGAVIYVSMGWLSLAFLPAFWRTGGPAVVLLLLAGGALYTLGALVFARQEPDPFPLVFGFHEIFHVLTVVAWACHCTACYLAVLHP</sequence>
<dbReference type="Proteomes" id="UP000595895">
    <property type="component" value="Chromosome"/>
</dbReference>
<proteinExistence type="predicted"/>
<gene>
    <name evidence="7" type="ORF">JG540_08715</name>
</gene>
<feature type="transmembrane region" description="Helical" evidence="6">
    <location>
        <begin position="102"/>
        <end position="121"/>
    </location>
</feature>
<evidence type="ECO:0000256" key="2">
    <source>
        <dbReference type="ARBA" id="ARBA00022692"/>
    </source>
</evidence>
<reference evidence="7 8" key="1">
    <citation type="submission" date="2020-12" db="EMBL/GenBank/DDBJ databases">
        <authorList>
            <person name="Zhou J."/>
        </authorList>
    </citation>
    <scope>NUCLEOTIDE SEQUENCE [LARGE SCALE GENOMIC DNA]</scope>
    <source>
        <strain evidence="7 8">CCUG 61299</strain>
    </source>
</reference>
<dbReference type="AlphaFoldDB" id="A0A7T7M9E2"/>
<accession>A0A7T7M9E2</accession>
<feature type="binding site" evidence="5">
    <location>
        <position position="217"/>
    </location>
    <ligand>
        <name>Zn(2+)</name>
        <dbReference type="ChEBI" id="CHEBI:29105"/>
    </ligand>
</feature>
<feature type="transmembrane region" description="Helical" evidence="6">
    <location>
        <begin position="179"/>
        <end position="199"/>
    </location>
</feature>
<feature type="transmembrane region" description="Helical" evidence="6">
    <location>
        <begin position="211"/>
        <end position="235"/>
    </location>
</feature>
<protein>
    <submittedName>
        <fullName evidence="7">Hemolysin III family protein</fullName>
    </submittedName>
</protein>
<feature type="binding site" evidence="5">
    <location>
        <position position="213"/>
    </location>
    <ligand>
        <name>Zn(2+)</name>
        <dbReference type="ChEBI" id="CHEBI:29105"/>
    </ligand>
</feature>
<keyword evidence="5" id="KW-0862">Zinc</keyword>
<feature type="binding site" evidence="5">
    <location>
        <position position="82"/>
    </location>
    <ligand>
        <name>Zn(2+)</name>
        <dbReference type="ChEBI" id="CHEBI:29105"/>
    </ligand>
</feature>
<keyword evidence="8" id="KW-1185">Reference proteome</keyword>
<feature type="transmembrane region" description="Helical" evidence="6">
    <location>
        <begin position="153"/>
        <end position="173"/>
    </location>
</feature>
<dbReference type="Pfam" id="PF03006">
    <property type="entry name" value="HlyIII"/>
    <property type="match status" value="1"/>
</dbReference>
<keyword evidence="4 6" id="KW-0472">Membrane</keyword>